<feature type="non-terminal residue" evidence="1">
    <location>
        <position position="1"/>
    </location>
</feature>
<organism evidence="1 2">
    <name type="scientific">Teladorsagia circumcincta</name>
    <name type="common">Brown stomach worm</name>
    <name type="synonym">Ostertagia circumcincta</name>
    <dbReference type="NCBI Taxonomy" id="45464"/>
    <lineage>
        <taxon>Eukaryota</taxon>
        <taxon>Metazoa</taxon>
        <taxon>Ecdysozoa</taxon>
        <taxon>Nematoda</taxon>
        <taxon>Chromadorea</taxon>
        <taxon>Rhabditida</taxon>
        <taxon>Rhabditina</taxon>
        <taxon>Rhabditomorpha</taxon>
        <taxon>Strongyloidea</taxon>
        <taxon>Trichostrongylidae</taxon>
        <taxon>Teladorsagia</taxon>
    </lineage>
</organism>
<evidence type="ECO:0000313" key="1">
    <source>
        <dbReference type="EMBL" id="PIO73190.1"/>
    </source>
</evidence>
<dbReference type="OrthoDB" id="5876002at2759"/>
<gene>
    <name evidence="1" type="ORF">TELCIR_04860</name>
</gene>
<reference evidence="1 2" key="1">
    <citation type="submission" date="2015-09" db="EMBL/GenBank/DDBJ databases">
        <title>Draft genome of the parasitic nematode Teladorsagia circumcincta isolate WARC Sus (inbred).</title>
        <authorList>
            <person name="Mitreva M."/>
        </authorList>
    </citation>
    <scope>NUCLEOTIDE SEQUENCE [LARGE SCALE GENOMIC DNA]</scope>
    <source>
        <strain evidence="1 2">S</strain>
    </source>
</reference>
<sequence length="99" mass="11790">IPRFDGRLWEWDHFWGIFETVVHKRNFSKIEKLSYLLEALQGPAKDTVNRLQITADNYDVAIQLLRKKYDNREAVVNQLLQNLHDIQTFNRKVLPLPTK</sequence>
<dbReference type="Proteomes" id="UP000230423">
    <property type="component" value="Unassembled WGS sequence"/>
</dbReference>
<dbReference type="AlphaFoldDB" id="A0A2G9UUJ8"/>
<dbReference type="PANTHER" id="PTHR22954:SF3">
    <property type="entry name" value="PROTEIN CBG08539"/>
    <property type="match status" value="1"/>
</dbReference>
<evidence type="ECO:0000313" key="2">
    <source>
        <dbReference type="Proteomes" id="UP000230423"/>
    </source>
</evidence>
<proteinExistence type="predicted"/>
<name>A0A2G9UUJ8_TELCI</name>
<dbReference type="InterPro" id="IPR005312">
    <property type="entry name" value="DUF1759"/>
</dbReference>
<protein>
    <submittedName>
        <fullName evidence="1">Uncharacterized protein</fullName>
    </submittedName>
</protein>
<keyword evidence="2" id="KW-1185">Reference proteome</keyword>
<accession>A0A2G9UUJ8</accession>
<dbReference type="Pfam" id="PF03564">
    <property type="entry name" value="DUF1759"/>
    <property type="match status" value="1"/>
</dbReference>
<dbReference type="PANTHER" id="PTHR22954">
    <property type="entry name" value="RETROVIRAL PROTEASE-RELATED"/>
    <property type="match status" value="1"/>
</dbReference>
<dbReference type="EMBL" id="KZ345502">
    <property type="protein sequence ID" value="PIO73190.1"/>
    <property type="molecule type" value="Genomic_DNA"/>
</dbReference>